<accession>A0A1G2BAV0</accession>
<name>A0A1G2BAV0_9BACT</name>
<proteinExistence type="predicted"/>
<dbReference type="AlphaFoldDB" id="A0A1G2BAV0"/>
<dbReference type="EMBL" id="MHKI01000021">
    <property type="protein sequence ID" value="OGY86348.1"/>
    <property type="molecule type" value="Genomic_DNA"/>
</dbReference>
<dbReference type="InterPro" id="IPR043129">
    <property type="entry name" value="ATPase_NBD"/>
</dbReference>
<dbReference type="Gene3D" id="3.30.420.40">
    <property type="match status" value="1"/>
</dbReference>
<feature type="domain" description="Hexokinase N-terminal" evidence="1">
    <location>
        <begin position="22"/>
        <end position="224"/>
    </location>
</feature>
<sequence>MSKQKYTETISKLDYIGIRAFTARELHQLMDDLSKAIEIGIKREGPKNASDHGLLAFPTGIKPISQDSLTAVPDGQKVITCACGGTNWVFTVATKQKDGNVKLGEESIRPILEQERVHTLASLIDIIATEIYKVAKIYDLLEVANLPIAVSFGFPQTTMVLKNGDIDARLNRKNLVKFWQITDIDETLAPEDQPSITEALRAALIKKGLKSVGAVVIVNDTVAVAFDVQHVAVQNKGGDLPVGFVFGTGTNATMYSGDDKGFVNLEAGHAHIMPDNLVYQTMEKLQLIPECGREVEFWLGGGFLPARLAAMVHIFSDFFTDAQQVSSVLTAGINQALISDIAQNISPKDIHLRVGPYEYRVLVEAAQRVLVQAGQLCAVMIASVASATGYQKGKAFVPYEGSLLGKGYQVAETTEKTLKILLPESDITPYHAFGLSGVAKLAMWRSLEKRFDNV</sequence>
<dbReference type="CDD" id="cd24000">
    <property type="entry name" value="ASKHA_NBD_HK"/>
    <property type="match status" value="1"/>
</dbReference>
<dbReference type="InterPro" id="IPR022672">
    <property type="entry name" value="Hexokinase_N"/>
</dbReference>
<dbReference type="GO" id="GO:0005536">
    <property type="term" value="F:D-glucose binding"/>
    <property type="evidence" value="ECO:0007669"/>
    <property type="project" value="InterPro"/>
</dbReference>
<dbReference type="InterPro" id="IPR001312">
    <property type="entry name" value="Hexokinase"/>
</dbReference>
<dbReference type="Proteomes" id="UP000176420">
    <property type="component" value="Unassembled WGS sequence"/>
</dbReference>
<dbReference type="GO" id="GO:0005524">
    <property type="term" value="F:ATP binding"/>
    <property type="evidence" value="ECO:0007669"/>
    <property type="project" value="InterPro"/>
</dbReference>
<evidence type="ECO:0000259" key="1">
    <source>
        <dbReference type="Pfam" id="PF00349"/>
    </source>
</evidence>
<evidence type="ECO:0000313" key="3">
    <source>
        <dbReference type="Proteomes" id="UP000176420"/>
    </source>
</evidence>
<protein>
    <recommendedName>
        <fullName evidence="1">Hexokinase N-terminal domain-containing protein</fullName>
    </recommendedName>
</protein>
<evidence type="ECO:0000313" key="2">
    <source>
        <dbReference type="EMBL" id="OGY86348.1"/>
    </source>
</evidence>
<dbReference type="SUPFAM" id="SSF53067">
    <property type="entry name" value="Actin-like ATPase domain"/>
    <property type="match status" value="2"/>
</dbReference>
<gene>
    <name evidence="2" type="ORF">A2319_03045</name>
</gene>
<reference evidence="2 3" key="1">
    <citation type="journal article" date="2016" name="Nat. Commun.">
        <title>Thousands of microbial genomes shed light on interconnected biogeochemical processes in an aquifer system.</title>
        <authorList>
            <person name="Anantharaman K."/>
            <person name="Brown C.T."/>
            <person name="Hug L.A."/>
            <person name="Sharon I."/>
            <person name="Castelle C.J."/>
            <person name="Probst A.J."/>
            <person name="Thomas B.C."/>
            <person name="Singh A."/>
            <person name="Wilkins M.J."/>
            <person name="Karaoz U."/>
            <person name="Brodie E.L."/>
            <person name="Williams K.H."/>
            <person name="Hubbard S.S."/>
            <person name="Banfield J.F."/>
        </authorList>
    </citation>
    <scope>NUCLEOTIDE SEQUENCE [LARGE SCALE GENOMIC DNA]</scope>
</reference>
<dbReference type="GO" id="GO:0001678">
    <property type="term" value="P:intracellular glucose homeostasis"/>
    <property type="evidence" value="ECO:0007669"/>
    <property type="project" value="InterPro"/>
</dbReference>
<dbReference type="PROSITE" id="PS51748">
    <property type="entry name" value="HEXOKINASE_2"/>
    <property type="match status" value="1"/>
</dbReference>
<comment type="caution">
    <text evidence="2">The sequence shown here is derived from an EMBL/GenBank/DDBJ whole genome shotgun (WGS) entry which is preliminary data.</text>
</comment>
<dbReference type="GO" id="GO:0004396">
    <property type="term" value="F:hexokinase activity"/>
    <property type="evidence" value="ECO:0007669"/>
    <property type="project" value="InterPro"/>
</dbReference>
<dbReference type="Pfam" id="PF00349">
    <property type="entry name" value="Hexokinase_1"/>
    <property type="match status" value="1"/>
</dbReference>
<dbReference type="Gene3D" id="3.40.367.20">
    <property type="match status" value="1"/>
</dbReference>
<dbReference type="PRINTS" id="PR00475">
    <property type="entry name" value="HEXOKINASE"/>
</dbReference>
<organism evidence="2 3">
    <name type="scientific">Candidatus Kerfeldbacteria bacterium RIFOXYB2_FULL_38_14</name>
    <dbReference type="NCBI Taxonomy" id="1798547"/>
    <lineage>
        <taxon>Bacteria</taxon>
        <taxon>Candidatus Kerfeldiibacteriota</taxon>
    </lineage>
</organism>